<feature type="compositionally biased region" description="Gly residues" evidence="1">
    <location>
        <begin position="523"/>
        <end position="533"/>
    </location>
</feature>
<feature type="compositionally biased region" description="Low complexity" evidence="1">
    <location>
        <begin position="649"/>
        <end position="667"/>
    </location>
</feature>
<sequence>MPVSGFEYNTRPYSSFRASRGSCALQHHTTATYLQQQQQQQQQHPHNNHNCSKTILSGVNPLQSSSSATSIAIKSNNSHTPSSHQHNNNNNNNSSSNNHNGFSSNFSRQQPMRSSFYGTRFTHKVTTDSPQSTAKAGGLASSNGGTTTVTVKPLTPKLVKRIESTCTQHHTKARAPNPPTQQTQCNGSTPTTVTHNGVHATPPTAHKQYLRPHNLPPTPPLRKSSNFDRFHQANLSIRQKTHQQGTSTPQPHPHPHRRRSSALSSCNGSQESLIPKPTGVPNAGSGGGGGGGSTQKRAYANTISKVAKENQPKDNTPQHPQGSQNGPAKSIKSYPAPLPPTASFRRKCKEESGRVNSSVSASPNLNQRRFISSVGINSFNATCNGKALVASPAQRGRNLSNNSSVAPSTPQMGRNRNALAVQHTNRPTNNITAAPFIRNNKTYASQHVVGSGIPLHKTGSTGSNSSSNQSSGSQGSPKSKKAFSTKFPQGLPFEDEFYRRNRSYSQSSSSNYSFYSSNGGGVGGGGGSGGGAAERGDNSTPHTPRDYEDDDDDDEFQRKPCNDESLYVDYTKVMHHHRLQQHHQHTQEYNQRNQRYHAKHSTNGASTPQTTWIGSGGGGGGVGCPSKQTTTNYDSSLNSPHSQRRSSHHSQYNNANNSTETLNSTTMTTTAVTSSLRSKAKYSNCINDYLYASNGKLSSSHSTATSDSRKSHLYSSKHLDPYQQADNGYYTHASPDSSPPPPGPSQQTDIYKAVSSWAPKCSHPTKVLIPADTNNNKRDYGLKQHQQQQQRHYNQHHSHHHYEQQTERYYDDDAGGEMDKSDDLLEPANSEYRYV</sequence>
<feature type="region of interest" description="Disordered" evidence="1">
    <location>
        <begin position="166"/>
        <end position="226"/>
    </location>
</feature>
<evidence type="ECO:0000256" key="1">
    <source>
        <dbReference type="SAM" id="MobiDB-lite"/>
    </source>
</evidence>
<evidence type="ECO:0000313" key="2">
    <source>
        <dbReference type="EnsemblMetazoa" id="SCAU007602-PA"/>
    </source>
</evidence>
<dbReference type="EnsemblMetazoa" id="SCAU007602-RA">
    <property type="protein sequence ID" value="SCAU007602-PA"/>
    <property type="gene ID" value="SCAU007602"/>
</dbReference>
<dbReference type="Proteomes" id="UP000095300">
    <property type="component" value="Unassembled WGS sequence"/>
</dbReference>
<feature type="region of interest" description="Disordered" evidence="1">
    <location>
        <begin position="34"/>
        <end position="110"/>
    </location>
</feature>
<feature type="compositionally biased region" description="Low complexity" evidence="1">
    <location>
        <begin position="457"/>
        <end position="477"/>
    </location>
</feature>
<feature type="compositionally biased region" description="Polar residues" evidence="1">
    <location>
        <begin position="127"/>
        <end position="145"/>
    </location>
</feature>
<feature type="compositionally biased region" description="Polar residues" evidence="1">
    <location>
        <begin position="626"/>
        <end position="640"/>
    </location>
</feature>
<reference evidence="2" key="1">
    <citation type="submission" date="2020-05" db="UniProtKB">
        <authorList>
            <consortium name="EnsemblMetazoa"/>
        </authorList>
    </citation>
    <scope>IDENTIFICATION</scope>
    <source>
        <strain evidence="2">USDA</strain>
    </source>
</reference>
<keyword evidence="3" id="KW-1185">Reference proteome</keyword>
<dbReference type="AlphaFoldDB" id="A0A1I8PFB9"/>
<feature type="compositionally biased region" description="Polar residues" evidence="1">
    <location>
        <begin position="397"/>
        <end position="413"/>
    </location>
</feature>
<feature type="region of interest" description="Disordered" evidence="1">
    <location>
        <begin position="577"/>
        <end position="667"/>
    </location>
</feature>
<protein>
    <submittedName>
        <fullName evidence="2">Uncharacterized protein</fullName>
    </submittedName>
</protein>
<feature type="compositionally biased region" description="Polar residues" evidence="1">
    <location>
        <begin position="601"/>
        <end position="613"/>
    </location>
</feature>
<feature type="region of interest" description="Disordered" evidence="1">
    <location>
        <begin position="451"/>
        <end position="488"/>
    </location>
</feature>
<feature type="compositionally biased region" description="Polar residues" evidence="1">
    <location>
        <begin position="44"/>
        <end position="63"/>
    </location>
</feature>
<gene>
    <name evidence="2" type="primary">106096238</name>
</gene>
<dbReference type="VEuPathDB" id="VectorBase:SCAU007602"/>
<name>A0A1I8PFB9_STOCA</name>
<feature type="region of interest" description="Disordered" evidence="1">
    <location>
        <begin position="523"/>
        <end position="559"/>
    </location>
</feature>
<feature type="region of interest" description="Disordered" evidence="1">
    <location>
        <begin position="126"/>
        <end position="154"/>
    </location>
</feature>
<accession>A0A1I8PFB9</accession>
<feature type="compositionally biased region" description="Low complexity" evidence="1">
    <location>
        <begin position="64"/>
        <end position="107"/>
    </location>
</feature>
<feature type="region of interest" description="Disordered" evidence="1">
    <location>
        <begin position="238"/>
        <end position="296"/>
    </location>
</feature>
<proteinExistence type="predicted"/>
<feature type="region of interest" description="Disordered" evidence="1">
    <location>
        <begin position="764"/>
        <end position="835"/>
    </location>
</feature>
<organism evidence="2 3">
    <name type="scientific">Stomoxys calcitrans</name>
    <name type="common">Stable fly</name>
    <name type="synonym">Conops calcitrans</name>
    <dbReference type="NCBI Taxonomy" id="35570"/>
    <lineage>
        <taxon>Eukaryota</taxon>
        <taxon>Metazoa</taxon>
        <taxon>Ecdysozoa</taxon>
        <taxon>Arthropoda</taxon>
        <taxon>Hexapoda</taxon>
        <taxon>Insecta</taxon>
        <taxon>Pterygota</taxon>
        <taxon>Neoptera</taxon>
        <taxon>Endopterygota</taxon>
        <taxon>Diptera</taxon>
        <taxon>Brachycera</taxon>
        <taxon>Muscomorpha</taxon>
        <taxon>Muscoidea</taxon>
        <taxon>Muscidae</taxon>
        <taxon>Stomoxys</taxon>
    </lineage>
</organism>
<feature type="compositionally biased region" description="Polar residues" evidence="1">
    <location>
        <begin position="262"/>
        <end position="272"/>
    </location>
</feature>
<feature type="compositionally biased region" description="Polar residues" evidence="1">
    <location>
        <begin position="180"/>
        <end position="195"/>
    </location>
</feature>
<feature type="region of interest" description="Disordered" evidence="1">
    <location>
        <begin position="308"/>
        <end position="361"/>
    </location>
</feature>
<feature type="region of interest" description="Disordered" evidence="1">
    <location>
        <begin position="696"/>
        <end position="749"/>
    </location>
</feature>
<feature type="compositionally biased region" description="Gly residues" evidence="1">
    <location>
        <begin position="614"/>
        <end position="623"/>
    </location>
</feature>
<feature type="region of interest" description="Disordered" evidence="1">
    <location>
        <begin position="393"/>
        <end position="413"/>
    </location>
</feature>
<feature type="compositionally biased region" description="Basic and acidic residues" evidence="1">
    <location>
        <begin position="801"/>
        <end position="823"/>
    </location>
</feature>
<feature type="compositionally biased region" description="Gly residues" evidence="1">
    <location>
        <begin position="284"/>
        <end position="293"/>
    </location>
</feature>
<feature type="compositionally biased region" description="Polar residues" evidence="1">
    <location>
        <begin position="313"/>
        <end position="327"/>
    </location>
</feature>
<evidence type="ECO:0000313" key="3">
    <source>
        <dbReference type="Proteomes" id="UP000095300"/>
    </source>
</evidence>